<dbReference type="Pfam" id="PF01501">
    <property type="entry name" value="Glyco_transf_8"/>
    <property type="match status" value="1"/>
</dbReference>
<dbReference type="SUPFAM" id="SSF53448">
    <property type="entry name" value="Nucleotide-diphospho-sugar transferases"/>
    <property type="match status" value="1"/>
</dbReference>
<accession>A0A2X2WHL4</accession>
<dbReference type="Gene3D" id="3.90.550.10">
    <property type="entry name" value="Spore Coat Polysaccharide Biosynthesis Protein SpsA, Chain A"/>
    <property type="match status" value="1"/>
</dbReference>
<gene>
    <name evidence="1" type="ORF">NCTC10786_05651</name>
</gene>
<evidence type="ECO:0000313" key="2">
    <source>
        <dbReference type="Proteomes" id="UP000251584"/>
    </source>
</evidence>
<proteinExistence type="predicted"/>
<evidence type="ECO:0000313" key="1">
    <source>
        <dbReference type="EMBL" id="SQB40546.1"/>
    </source>
</evidence>
<reference evidence="1 2" key="1">
    <citation type="submission" date="2018-06" db="EMBL/GenBank/DDBJ databases">
        <authorList>
            <consortium name="Pathogen Informatics"/>
            <person name="Doyle S."/>
        </authorList>
    </citation>
    <scope>NUCLEOTIDE SEQUENCE [LARGE SCALE GENOMIC DNA]</scope>
    <source>
        <strain evidence="1 2">NCTC10786</strain>
    </source>
</reference>
<dbReference type="GO" id="GO:0016757">
    <property type="term" value="F:glycosyltransferase activity"/>
    <property type="evidence" value="ECO:0007669"/>
    <property type="project" value="UniProtKB-KW"/>
</dbReference>
<name>A0A2X2WHL4_CITKO</name>
<organism evidence="1 2">
    <name type="scientific">Citrobacter koseri</name>
    <name type="common">Citrobacter diversus</name>
    <dbReference type="NCBI Taxonomy" id="545"/>
    <lineage>
        <taxon>Bacteria</taxon>
        <taxon>Pseudomonadati</taxon>
        <taxon>Pseudomonadota</taxon>
        <taxon>Gammaproteobacteria</taxon>
        <taxon>Enterobacterales</taxon>
        <taxon>Enterobacteriaceae</taxon>
        <taxon>Citrobacter</taxon>
    </lineage>
</organism>
<dbReference type="InterPro" id="IPR002495">
    <property type="entry name" value="Glyco_trans_8"/>
</dbReference>
<dbReference type="Proteomes" id="UP000251584">
    <property type="component" value="Unassembled WGS sequence"/>
</dbReference>
<dbReference type="EMBL" id="UAVY01000010">
    <property type="protein sequence ID" value="SQB40546.1"/>
    <property type="molecule type" value="Genomic_DNA"/>
</dbReference>
<keyword evidence="1" id="KW-0328">Glycosyltransferase</keyword>
<dbReference type="InterPro" id="IPR029044">
    <property type="entry name" value="Nucleotide-diphossugar_trans"/>
</dbReference>
<protein>
    <submittedName>
        <fullName evidence="1">Lipopolysaccharide 1,3-galactosyltransferase</fullName>
    </submittedName>
</protein>
<keyword evidence="1" id="KW-0808">Transferase</keyword>
<sequence>MDNKTNVINIAYCTDANYLEYVAVSIMSVIMNNPEQSLAFFVFVYDVSDEDIAKLQSTSNKIQVITIDKADIEKYNNDFAIKHLQSLNLYASGCAPFTSRQSRTFYLS</sequence>
<dbReference type="AlphaFoldDB" id="A0A2X2WHL4"/>